<evidence type="ECO:0000256" key="1">
    <source>
        <dbReference type="ARBA" id="ARBA00009884"/>
    </source>
</evidence>
<feature type="compositionally biased region" description="Low complexity" evidence="2">
    <location>
        <begin position="1072"/>
        <end position="1092"/>
    </location>
</feature>
<name>M2X4V3_GALSU</name>
<evidence type="ECO:0000313" key="5">
    <source>
        <dbReference type="EMBL" id="EME31490.1"/>
    </source>
</evidence>
<organism evidence="5 6">
    <name type="scientific">Galdieria sulphuraria</name>
    <name type="common">Red alga</name>
    <dbReference type="NCBI Taxonomy" id="130081"/>
    <lineage>
        <taxon>Eukaryota</taxon>
        <taxon>Rhodophyta</taxon>
        <taxon>Bangiophyceae</taxon>
        <taxon>Galdieriales</taxon>
        <taxon>Galdieriaceae</taxon>
        <taxon>Galdieria</taxon>
    </lineage>
</organism>
<dbReference type="AlphaFoldDB" id="M2X4V3"/>
<dbReference type="STRING" id="130081.M2X4V3"/>
<accession>M2X4V3</accession>
<dbReference type="eggNOG" id="KOG1300">
    <property type="taxonomic scope" value="Eukaryota"/>
</dbReference>
<dbReference type="OrthoDB" id="2228at2759"/>
<feature type="compositionally biased region" description="Basic and acidic residues" evidence="2">
    <location>
        <begin position="1202"/>
        <end position="1219"/>
    </location>
</feature>
<dbReference type="Gramene" id="EME31490">
    <property type="protein sequence ID" value="EME31490"/>
    <property type="gene ID" value="Gasu_11680"/>
</dbReference>
<sequence>MGNTMKLFYASVCCICILTLFTDAESPFFAPCKPGLPLSGTAQASACIAVDAVQIQTAMRSLRVQYAAGDIKSRQVSSSVVATYVPLPLFAFFESRQTNLSGLTGLFTQTPQSSLSGDSSLSGTTSTTPLTNSSTSLGSQVPSGSIGASSNPQASSTSSSLKATPTPTVPLGIPASTPSPKTSPSVSSTSSANGLSVSATPTVSTSPSRTASPSPSPSSSPSASPTPTQVSTNSSVTAWPQSWPSGYYATNIAANVANLSVSSFTSSLGSFQSAFDIGVSTALNIASGKVQLNYTAASSHLFPSFGPYNSSKLSIKRFGLVFYRQPFIRADSNTDCALYLQTLATSSNLASSVQSLFNSDTNSDLQSYLQAVYGSDVKVISQAARVAQLHQNSSPVISVSQPVASTSNSSLSTGAIIGIAVGGAIAVFIIVGAIAFWLIHKRRKRVKEMLGSSSERELENQKSSSEKLDSQLESTSLPEHVEEVIPQDTAKTSLQNSFIGTHANSSLRELVRERLFNGMIFAVDTGKGSWKVLVLDRRCLKIISSVCNLTDILANGVSLVESLNANRERLPRMAAMYFVDPNLESISRIVADFERTSPVTEYKGKVGSTIHLQYGSAHLFTTNYTPEPIMTFIRESPGLVANLQSFTELHIDFMAFEERIFSLDMPSSISELFCPDQHKSRQHCEAIASKLVTVCSVLKERPRIRCSNSQPVSQCIAEFFLQKLDEYEAQVPEGLSGNPQRRGCKTTTFLILDRTVDLIEPLIHEFGYQAMCQDLLLAEDPEVVGSKYTYSTHDEKGAIVYRESEMDENNDSLWRKLRHLHVAEAIEELTLSFNRFLEQDKTAQLQLRKSSNGVTSVHDLKTLRQAVRNMPTYADRLAKFSLHTQLLDECMRLFYERDLERISSCEQDMSTGFTADGKAVKDVGVKLFSILRDDSIGYLEKLRLIMLSLITQPMNFKERRNILETSGIPDDKQTAALNLSALGVTAENSKLIRKQLKERTKKKSKQAKEQYELSRYVPLLQDIVTDFITGGLSRSSYPLVGGKNDSAVSEDDDDEQGRHRRRARSHRRRSRSASAVRQRSHSSAGSRTSGSDLTDDDGSQSKGKESSRKEELARPRYVVFIAGGITATEMRIAYELSAAYSVEIILGGSCVLNPKKFVEQVESVQPRYVESVIDFFSPVSPSEAISPRSYSSDHITSPRPTDSNRVKDDVVRNLDKKLK</sequence>
<feature type="signal peptide" evidence="4">
    <location>
        <begin position="1"/>
        <end position="24"/>
    </location>
</feature>
<dbReference type="Proteomes" id="UP000030680">
    <property type="component" value="Unassembled WGS sequence"/>
</dbReference>
<evidence type="ECO:0000256" key="3">
    <source>
        <dbReference type="SAM" id="Phobius"/>
    </source>
</evidence>
<protein>
    <submittedName>
        <fullName evidence="5">SNARE-interacting protein-like protein</fullName>
    </submittedName>
</protein>
<dbReference type="Pfam" id="PF00995">
    <property type="entry name" value="Sec1"/>
    <property type="match status" value="1"/>
</dbReference>
<dbReference type="InterPro" id="IPR036045">
    <property type="entry name" value="Sec1-like_sf"/>
</dbReference>
<keyword evidence="3" id="KW-0812">Transmembrane</keyword>
<evidence type="ECO:0000256" key="4">
    <source>
        <dbReference type="SAM" id="SignalP"/>
    </source>
</evidence>
<feature type="region of interest" description="Disordered" evidence="2">
    <location>
        <begin position="1181"/>
        <end position="1219"/>
    </location>
</feature>
<feature type="compositionally biased region" description="Polar residues" evidence="2">
    <location>
        <begin position="1188"/>
        <end position="1201"/>
    </location>
</feature>
<dbReference type="GO" id="GO:0016192">
    <property type="term" value="P:vesicle-mediated transport"/>
    <property type="evidence" value="ECO:0007669"/>
    <property type="project" value="InterPro"/>
</dbReference>
<dbReference type="InterPro" id="IPR043127">
    <property type="entry name" value="Sec-1-like_dom3a"/>
</dbReference>
<feature type="compositionally biased region" description="Low complexity" evidence="2">
    <location>
        <begin position="149"/>
        <end position="160"/>
    </location>
</feature>
<feature type="region of interest" description="Disordered" evidence="2">
    <location>
        <begin position="113"/>
        <end position="237"/>
    </location>
</feature>
<dbReference type="SUPFAM" id="SSF56815">
    <property type="entry name" value="Sec1/munc18-like (SM) proteins"/>
    <property type="match status" value="1"/>
</dbReference>
<keyword evidence="6" id="KW-1185">Reference proteome</keyword>
<feature type="chain" id="PRO_5004028404" evidence="4">
    <location>
        <begin position="25"/>
        <end position="1219"/>
    </location>
</feature>
<proteinExistence type="inferred from homology"/>
<dbReference type="GeneID" id="17090132"/>
<dbReference type="Gene3D" id="3.40.50.1910">
    <property type="match status" value="1"/>
</dbReference>
<dbReference type="EMBL" id="KB454491">
    <property type="protein sequence ID" value="EME31490.1"/>
    <property type="molecule type" value="Genomic_DNA"/>
</dbReference>
<dbReference type="CDD" id="cd12087">
    <property type="entry name" value="TM_EGFR-like"/>
    <property type="match status" value="1"/>
</dbReference>
<feature type="compositionally biased region" description="Basic residues" evidence="2">
    <location>
        <begin position="1058"/>
        <end position="1071"/>
    </location>
</feature>
<reference evidence="6" key="1">
    <citation type="journal article" date="2013" name="Science">
        <title>Gene transfer from bacteria and archaea facilitated evolution of an extremophilic eukaryote.</title>
        <authorList>
            <person name="Schonknecht G."/>
            <person name="Chen W.H."/>
            <person name="Ternes C.M."/>
            <person name="Barbier G.G."/>
            <person name="Shrestha R.P."/>
            <person name="Stanke M."/>
            <person name="Brautigam A."/>
            <person name="Baker B.J."/>
            <person name="Banfield J.F."/>
            <person name="Garavito R.M."/>
            <person name="Carr K."/>
            <person name="Wilkerson C."/>
            <person name="Rensing S.A."/>
            <person name="Gagneul D."/>
            <person name="Dickenson N.E."/>
            <person name="Oesterhelt C."/>
            <person name="Lercher M.J."/>
            <person name="Weber A.P."/>
        </authorList>
    </citation>
    <scope>NUCLEOTIDE SEQUENCE [LARGE SCALE GENOMIC DNA]</scope>
    <source>
        <strain evidence="6">074W</strain>
    </source>
</reference>
<dbReference type="PANTHER" id="PTHR11679">
    <property type="entry name" value="VESICLE PROTEIN SORTING-ASSOCIATED"/>
    <property type="match status" value="1"/>
</dbReference>
<keyword evidence="4" id="KW-0732">Signal</keyword>
<keyword evidence="3" id="KW-1133">Transmembrane helix</keyword>
<dbReference type="InterPro" id="IPR043154">
    <property type="entry name" value="Sec-1-like_dom1"/>
</dbReference>
<feature type="region of interest" description="Disordered" evidence="2">
    <location>
        <begin position="449"/>
        <end position="474"/>
    </location>
</feature>
<feature type="compositionally biased region" description="Basic and acidic residues" evidence="2">
    <location>
        <begin position="454"/>
        <end position="470"/>
    </location>
</feature>
<dbReference type="InterPro" id="IPR001619">
    <property type="entry name" value="Sec1-like"/>
</dbReference>
<dbReference type="InterPro" id="IPR027482">
    <property type="entry name" value="Sec1-like_dom2"/>
</dbReference>
<dbReference type="Gene3D" id="1.25.40.60">
    <property type="match status" value="1"/>
</dbReference>
<feature type="compositionally biased region" description="Low complexity" evidence="2">
    <location>
        <begin position="113"/>
        <end position="139"/>
    </location>
</feature>
<evidence type="ECO:0000313" key="6">
    <source>
        <dbReference type="Proteomes" id="UP000030680"/>
    </source>
</evidence>
<gene>
    <name evidence="5" type="ORF">Gasu_11680</name>
</gene>
<comment type="similarity">
    <text evidence="1">Belongs to the STXBP/unc-18/SEC1 family.</text>
</comment>
<keyword evidence="3" id="KW-0472">Membrane</keyword>
<dbReference type="Gene3D" id="3.90.830.10">
    <property type="entry name" value="Syntaxin Binding Protein 1, Chain A, domain 2"/>
    <property type="match status" value="1"/>
</dbReference>
<dbReference type="Gene3D" id="3.40.50.2060">
    <property type="match status" value="1"/>
</dbReference>
<dbReference type="RefSeq" id="XP_005708010.1">
    <property type="nucleotide sequence ID" value="XM_005707953.1"/>
</dbReference>
<dbReference type="KEGG" id="gsl:Gasu_11680"/>
<feature type="compositionally biased region" description="Low complexity" evidence="2">
    <location>
        <begin position="176"/>
        <end position="232"/>
    </location>
</feature>
<feature type="region of interest" description="Disordered" evidence="2">
    <location>
        <begin position="1039"/>
        <end position="1110"/>
    </location>
</feature>
<feature type="transmembrane region" description="Helical" evidence="3">
    <location>
        <begin position="415"/>
        <end position="439"/>
    </location>
</feature>
<evidence type="ECO:0000256" key="2">
    <source>
        <dbReference type="SAM" id="MobiDB-lite"/>
    </source>
</evidence>